<organism evidence="5 6">
    <name type="scientific">Zootermopsis nevadensis</name>
    <name type="common">Dampwood termite</name>
    <dbReference type="NCBI Taxonomy" id="136037"/>
    <lineage>
        <taxon>Eukaryota</taxon>
        <taxon>Metazoa</taxon>
        <taxon>Ecdysozoa</taxon>
        <taxon>Arthropoda</taxon>
        <taxon>Hexapoda</taxon>
        <taxon>Insecta</taxon>
        <taxon>Pterygota</taxon>
        <taxon>Neoptera</taxon>
        <taxon>Polyneoptera</taxon>
        <taxon>Dictyoptera</taxon>
        <taxon>Blattodea</taxon>
        <taxon>Blattoidea</taxon>
        <taxon>Termitoidae</taxon>
        <taxon>Termopsidae</taxon>
        <taxon>Zootermopsis</taxon>
    </lineage>
</organism>
<feature type="domain" description="GFO/IDH/MocA-like oxidoreductase" evidence="4">
    <location>
        <begin position="212"/>
        <end position="325"/>
    </location>
</feature>
<sequence length="418" mass="46422">MSCDGIVSCLINTLAALKYCAVPRAACMLLVVIMATLKFKDPSPYIMSQQIAPSADYAYARYLENKEMASKEGNPQEKIQMALFGVGRAGSIHLSNLVKNPWVILRYVVDDDQTKWAAIKSYWHLDNAEFLLNKDSDRVFQDTGVAAVVVASPTACHEETILGALQHRKHVFCEKPVAHSSASSENCYRLAAHYGKTLFCAFNRRFDPAYSLLKEQVRQGEVGHVQTIKVCSRDSPLPTIAYLSTSGGIFHDCAVHDIDIMCWILGEYPHRVTAHVYAHTPEIAAIGDYDTVAVVLSYPSGTIGLIDSTYGYDQRLEVFGQRGMLICNNERPMCGVESQIGLRGSQDQPIYFSFPSRYHRAYVNEMEHFLDVIQGKDKLKVLGHETLAVSKIASACEKSARTGESVELTWGPDDLPPK</sequence>
<accession>A0A067QV52</accession>
<dbReference type="PANTHER" id="PTHR42840:SF3">
    <property type="entry name" value="BINDING ROSSMANN FOLD OXIDOREDUCTASE, PUTATIVE (AFU_ORTHOLOGUE AFUA_2G10240)-RELATED"/>
    <property type="match status" value="1"/>
</dbReference>
<dbReference type="Pfam" id="PF01408">
    <property type="entry name" value="GFO_IDH_MocA"/>
    <property type="match status" value="1"/>
</dbReference>
<evidence type="ECO:0000259" key="3">
    <source>
        <dbReference type="Pfam" id="PF01408"/>
    </source>
</evidence>
<evidence type="ECO:0000259" key="4">
    <source>
        <dbReference type="Pfam" id="PF22725"/>
    </source>
</evidence>
<keyword evidence="6" id="KW-1185">Reference proteome</keyword>
<evidence type="ECO:0000256" key="2">
    <source>
        <dbReference type="ARBA" id="ARBA00023002"/>
    </source>
</evidence>
<dbReference type="EMBL" id="KK852902">
    <property type="protein sequence ID" value="KDR14069.1"/>
    <property type="molecule type" value="Genomic_DNA"/>
</dbReference>
<dbReference type="GO" id="GO:0005737">
    <property type="term" value="C:cytoplasm"/>
    <property type="evidence" value="ECO:0007669"/>
    <property type="project" value="TreeGrafter"/>
</dbReference>
<feature type="domain" description="Gfo/Idh/MocA-like oxidoreductase N-terminal" evidence="3">
    <location>
        <begin position="80"/>
        <end position="201"/>
    </location>
</feature>
<dbReference type="Gene3D" id="3.40.50.720">
    <property type="entry name" value="NAD(P)-binding Rossmann-like Domain"/>
    <property type="match status" value="1"/>
</dbReference>
<dbReference type="Gene3D" id="3.30.360.10">
    <property type="entry name" value="Dihydrodipicolinate Reductase, domain 2"/>
    <property type="match status" value="1"/>
</dbReference>
<dbReference type="Pfam" id="PF22725">
    <property type="entry name" value="GFO_IDH_MocA_C3"/>
    <property type="match status" value="1"/>
</dbReference>
<dbReference type="GO" id="GO:0000166">
    <property type="term" value="F:nucleotide binding"/>
    <property type="evidence" value="ECO:0007669"/>
    <property type="project" value="InterPro"/>
</dbReference>
<protein>
    <submittedName>
        <fullName evidence="5">Putative oxidoreductase yrbE</fullName>
    </submittedName>
</protein>
<dbReference type="SUPFAM" id="SSF55347">
    <property type="entry name" value="Glyceraldehyde-3-phosphate dehydrogenase-like, C-terminal domain"/>
    <property type="match status" value="1"/>
</dbReference>
<dbReference type="InterPro" id="IPR036291">
    <property type="entry name" value="NAD(P)-bd_dom_sf"/>
</dbReference>
<dbReference type="STRING" id="136037.A0A067QV52"/>
<comment type="similarity">
    <text evidence="1">Belongs to the Gfo/Idh/MocA family.</text>
</comment>
<reference evidence="5 6" key="1">
    <citation type="journal article" date="2014" name="Nat. Commun.">
        <title>Molecular traces of alternative social organization in a termite genome.</title>
        <authorList>
            <person name="Terrapon N."/>
            <person name="Li C."/>
            <person name="Robertson H.M."/>
            <person name="Ji L."/>
            <person name="Meng X."/>
            <person name="Booth W."/>
            <person name="Chen Z."/>
            <person name="Childers C.P."/>
            <person name="Glastad K.M."/>
            <person name="Gokhale K."/>
            <person name="Gowin J."/>
            <person name="Gronenberg W."/>
            <person name="Hermansen R.A."/>
            <person name="Hu H."/>
            <person name="Hunt B.G."/>
            <person name="Huylmans A.K."/>
            <person name="Khalil S.M."/>
            <person name="Mitchell R.D."/>
            <person name="Munoz-Torres M.C."/>
            <person name="Mustard J.A."/>
            <person name="Pan H."/>
            <person name="Reese J.T."/>
            <person name="Scharf M.E."/>
            <person name="Sun F."/>
            <person name="Vogel H."/>
            <person name="Xiao J."/>
            <person name="Yang W."/>
            <person name="Yang Z."/>
            <person name="Yang Z."/>
            <person name="Zhou J."/>
            <person name="Zhu J."/>
            <person name="Brent C.S."/>
            <person name="Elsik C.G."/>
            <person name="Goodisman M.A."/>
            <person name="Liberles D.A."/>
            <person name="Roe R.M."/>
            <person name="Vargo E.L."/>
            <person name="Vilcinskas A."/>
            <person name="Wang J."/>
            <person name="Bornberg-Bauer E."/>
            <person name="Korb J."/>
            <person name="Zhang G."/>
            <person name="Liebig J."/>
        </authorList>
    </citation>
    <scope>NUCLEOTIDE SEQUENCE [LARGE SCALE GENOMIC DNA]</scope>
    <source>
        <tissue evidence="5">Whole organism</tissue>
    </source>
</reference>
<dbReference type="Proteomes" id="UP000027135">
    <property type="component" value="Unassembled WGS sequence"/>
</dbReference>
<name>A0A067QV52_ZOONE</name>
<dbReference type="SUPFAM" id="SSF51735">
    <property type="entry name" value="NAD(P)-binding Rossmann-fold domains"/>
    <property type="match status" value="1"/>
</dbReference>
<evidence type="ECO:0000313" key="6">
    <source>
        <dbReference type="Proteomes" id="UP000027135"/>
    </source>
</evidence>
<dbReference type="PANTHER" id="PTHR42840">
    <property type="entry name" value="NAD(P)-BINDING ROSSMANN-FOLD SUPERFAMILY PROTEIN-RELATED"/>
    <property type="match status" value="1"/>
</dbReference>
<dbReference type="AlphaFoldDB" id="A0A067QV52"/>
<dbReference type="InParanoid" id="A0A067QV52"/>
<dbReference type="InterPro" id="IPR000683">
    <property type="entry name" value="Gfo/Idh/MocA-like_OxRdtase_N"/>
</dbReference>
<evidence type="ECO:0000313" key="5">
    <source>
        <dbReference type="EMBL" id="KDR14069.1"/>
    </source>
</evidence>
<dbReference type="GO" id="GO:0016491">
    <property type="term" value="F:oxidoreductase activity"/>
    <property type="evidence" value="ECO:0007669"/>
    <property type="project" value="UniProtKB-KW"/>
</dbReference>
<dbReference type="OMA" id="VNCKYGY"/>
<dbReference type="InterPro" id="IPR055170">
    <property type="entry name" value="GFO_IDH_MocA-like_dom"/>
</dbReference>
<proteinExistence type="inferred from homology"/>
<dbReference type="eggNOG" id="KOG2741">
    <property type="taxonomic scope" value="Eukaryota"/>
</dbReference>
<evidence type="ECO:0000256" key="1">
    <source>
        <dbReference type="ARBA" id="ARBA00010928"/>
    </source>
</evidence>
<dbReference type="GO" id="GO:0006740">
    <property type="term" value="P:NADPH regeneration"/>
    <property type="evidence" value="ECO:0007669"/>
    <property type="project" value="TreeGrafter"/>
</dbReference>
<gene>
    <name evidence="5" type="ORF">L798_11983</name>
</gene>
<keyword evidence="2" id="KW-0560">Oxidoreductase</keyword>